<evidence type="ECO:0000313" key="6">
    <source>
        <dbReference type="EMBL" id="WXB08367.1"/>
    </source>
</evidence>
<dbReference type="SUPFAM" id="SSF51905">
    <property type="entry name" value="FAD/NAD(P)-binding domain"/>
    <property type="match status" value="1"/>
</dbReference>
<evidence type="ECO:0000256" key="4">
    <source>
        <dbReference type="ARBA" id="ARBA00022857"/>
    </source>
</evidence>
<dbReference type="RefSeq" id="WP_394838041.1">
    <property type="nucleotide sequence ID" value="NZ_CP089929.1"/>
</dbReference>
<dbReference type="PANTHER" id="PTHR46091">
    <property type="entry name" value="BLR7054 PROTEIN"/>
    <property type="match status" value="1"/>
</dbReference>
<protein>
    <submittedName>
        <fullName evidence="6">Phytoene dehydrogenase</fullName>
    </submittedName>
</protein>
<evidence type="ECO:0000313" key="7">
    <source>
        <dbReference type="Proteomes" id="UP001374803"/>
    </source>
</evidence>
<keyword evidence="4" id="KW-0521">NADP</keyword>
<dbReference type="EMBL" id="CP089983">
    <property type="protein sequence ID" value="WXB08367.1"/>
    <property type="molecule type" value="Genomic_DNA"/>
</dbReference>
<sequence length="505" mass="55487">MAKHYDVVVLGAGIGALSAAALLARRSWRVLVLGQGFRPASYTYDGLPLARRAFNFHAAQSPAWGRVIVELAQSQTFRRRLAPHDPVLGVLSPGRRLEIPTDAAFFGREIDREFPGIRRVVDEFYAELARTCSLADAAFERDVVLPPGGFWERRETDRALASLPHLQETSGGDLLAEFSRDHPYRGVVEIAARFASDLADPIPPFALARLHGAWIRPVRLARGEEELSEFLVERVRAHGGDVNLGERASSIAHRGGKVTGVLVDGDDAPTGAPFVVSDLPTAALLDLAPGFAPSRRAMSQLPAVHPRTWRFVVSILVHDRGVPQPLAAESFLVPDAPAYTVHLQRTKGPGDTTLLVAEALLESDSRGKVAAARERVLATVEQFLPFIERHYLLVDSPHDGRPLWDFREGERKSVDRTRVRTSGGSLEAEPMPVQWDADPLQLHGLGAEPLRTPLSGAFVLGRTTLPALGQEGELLAAWGVARIITRTDRRKERMRRDMWSKVELG</sequence>
<dbReference type="Gene3D" id="3.50.50.60">
    <property type="entry name" value="FAD/NAD(P)-binding domain"/>
    <property type="match status" value="2"/>
</dbReference>
<keyword evidence="7" id="KW-1185">Reference proteome</keyword>
<evidence type="ECO:0000256" key="1">
    <source>
        <dbReference type="ARBA" id="ARBA00022630"/>
    </source>
</evidence>
<accession>A0ABZ2LHV5</accession>
<dbReference type="PANTHER" id="PTHR46091:SF3">
    <property type="entry name" value="AMINE OXIDASE DOMAIN-CONTAINING PROTEIN"/>
    <property type="match status" value="1"/>
</dbReference>
<keyword evidence="1" id="KW-0285">Flavoprotein</keyword>
<evidence type="ECO:0000256" key="5">
    <source>
        <dbReference type="ARBA" id="ARBA00023027"/>
    </source>
</evidence>
<evidence type="ECO:0000256" key="3">
    <source>
        <dbReference type="ARBA" id="ARBA00022827"/>
    </source>
</evidence>
<organism evidence="6 7">
    <name type="scientific">Pendulispora rubella</name>
    <dbReference type="NCBI Taxonomy" id="2741070"/>
    <lineage>
        <taxon>Bacteria</taxon>
        <taxon>Pseudomonadati</taxon>
        <taxon>Myxococcota</taxon>
        <taxon>Myxococcia</taxon>
        <taxon>Myxococcales</taxon>
        <taxon>Sorangiineae</taxon>
        <taxon>Pendulisporaceae</taxon>
        <taxon>Pendulispora</taxon>
    </lineage>
</organism>
<keyword evidence="5" id="KW-0520">NAD</keyword>
<evidence type="ECO:0000256" key="2">
    <source>
        <dbReference type="ARBA" id="ARBA00022729"/>
    </source>
</evidence>
<keyword evidence="2" id="KW-0732">Signal</keyword>
<name>A0ABZ2LHV5_9BACT</name>
<keyword evidence="3" id="KW-0274">FAD</keyword>
<dbReference type="Pfam" id="PF13450">
    <property type="entry name" value="NAD_binding_8"/>
    <property type="match status" value="1"/>
</dbReference>
<dbReference type="InterPro" id="IPR052206">
    <property type="entry name" value="Retinol_saturase"/>
</dbReference>
<dbReference type="Proteomes" id="UP001374803">
    <property type="component" value="Chromosome"/>
</dbReference>
<gene>
    <name evidence="6" type="ORF">LVJ94_14110</name>
</gene>
<proteinExistence type="predicted"/>
<dbReference type="InterPro" id="IPR036188">
    <property type="entry name" value="FAD/NAD-bd_sf"/>
</dbReference>
<reference evidence="6" key="1">
    <citation type="submission" date="2021-12" db="EMBL/GenBank/DDBJ databases">
        <title>Discovery of the Pendulisporaceae a myxobacterial family with distinct sporulation behavior and unique specialized metabolism.</title>
        <authorList>
            <person name="Garcia R."/>
            <person name="Popoff A."/>
            <person name="Bader C.D."/>
            <person name="Loehr J."/>
            <person name="Walesch S."/>
            <person name="Walt C."/>
            <person name="Boldt J."/>
            <person name="Bunk B."/>
            <person name="Haeckl F.J.F.P.J."/>
            <person name="Gunesch A.P."/>
            <person name="Birkelbach J."/>
            <person name="Nuebel U."/>
            <person name="Pietschmann T."/>
            <person name="Bach T."/>
            <person name="Mueller R."/>
        </authorList>
    </citation>
    <scope>NUCLEOTIDE SEQUENCE</scope>
    <source>
        <strain evidence="6">MSr11367</strain>
    </source>
</reference>